<evidence type="ECO:0008006" key="3">
    <source>
        <dbReference type="Google" id="ProtNLM"/>
    </source>
</evidence>
<name>A0A517YYH5_9BACT</name>
<protein>
    <recommendedName>
        <fullName evidence="3">Alpha/beta hydrolase</fullName>
    </recommendedName>
</protein>
<dbReference type="OrthoDB" id="835246at2"/>
<gene>
    <name evidence="1" type="ORF">KS4_33490</name>
</gene>
<dbReference type="KEGG" id="pcor:KS4_33490"/>
<proteinExistence type="predicted"/>
<keyword evidence="2" id="KW-1185">Reference proteome</keyword>
<evidence type="ECO:0000313" key="1">
    <source>
        <dbReference type="EMBL" id="QDU35268.1"/>
    </source>
</evidence>
<dbReference type="AlphaFoldDB" id="A0A517YYH5"/>
<reference evidence="1 2" key="1">
    <citation type="submission" date="2019-02" db="EMBL/GenBank/DDBJ databases">
        <title>Deep-cultivation of Planctomycetes and their phenomic and genomic characterization uncovers novel biology.</title>
        <authorList>
            <person name="Wiegand S."/>
            <person name="Jogler M."/>
            <person name="Boedeker C."/>
            <person name="Pinto D."/>
            <person name="Vollmers J."/>
            <person name="Rivas-Marin E."/>
            <person name="Kohn T."/>
            <person name="Peeters S.H."/>
            <person name="Heuer A."/>
            <person name="Rast P."/>
            <person name="Oberbeckmann S."/>
            <person name="Bunk B."/>
            <person name="Jeske O."/>
            <person name="Meyerdierks A."/>
            <person name="Storesund J.E."/>
            <person name="Kallscheuer N."/>
            <person name="Luecker S."/>
            <person name="Lage O.M."/>
            <person name="Pohl T."/>
            <person name="Merkel B.J."/>
            <person name="Hornburger P."/>
            <person name="Mueller R.-W."/>
            <person name="Bruemmer F."/>
            <person name="Labrenz M."/>
            <person name="Spormann A.M."/>
            <person name="Op den Camp H."/>
            <person name="Overmann J."/>
            <person name="Amann R."/>
            <person name="Jetten M.S.M."/>
            <person name="Mascher T."/>
            <person name="Medema M.H."/>
            <person name="Devos D.P."/>
            <person name="Kaster A.-K."/>
            <person name="Ovreas L."/>
            <person name="Rohde M."/>
            <person name="Galperin M.Y."/>
            <person name="Jogler C."/>
        </authorList>
    </citation>
    <scope>NUCLEOTIDE SEQUENCE [LARGE SCALE GENOMIC DNA]</scope>
    <source>
        <strain evidence="1 2">KS4</strain>
    </source>
</reference>
<organism evidence="1 2">
    <name type="scientific">Poriferisphaera corsica</name>
    <dbReference type="NCBI Taxonomy" id="2528020"/>
    <lineage>
        <taxon>Bacteria</taxon>
        <taxon>Pseudomonadati</taxon>
        <taxon>Planctomycetota</taxon>
        <taxon>Phycisphaerae</taxon>
        <taxon>Phycisphaerales</taxon>
        <taxon>Phycisphaeraceae</taxon>
        <taxon>Poriferisphaera</taxon>
    </lineage>
</organism>
<accession>A0A517YYH5</accession>
<sequence>MVRITMLLVLLLSLLVGVVGHGIAYAADAEKGKWYELSMGRVYVPKHLKAIDGRIDLLVHFHGNPSYVIEEIDDSKLNVAVLAVSLNGLSSVYTKPFKEDRDLFDRMLLEALMCTHELDRFSDDLKLGRIGVSSFSAGFGAVREILKDERYFDQISVLLMADSLYAGYEKVEGKNVPYGEHMKNFRRFARAAGEGEKQMIITHSEVVPGSYAGTQETADDLIEAAGTKRVKEYAVLAEGFEQVSKAEKDGFVVIGCAGNDGDAHMLHLREINVFVERMGFESAK</sequence>
<dbReference type="EMBL" id="CP036425">
    <property type="protein sequence ID" value="QDU35268.1"/>
    <property type="molecule type" value="Genomic_DNA"/>
</dbReference>
<dbReference type="RefSeq" id="WP_145080348.1">
    <property type="nucleotide sequence ID" value="NZ_CP036425.1"/>
</dbReference>
<evidence type="ECO:0000313" key="2">
    <source>
        <dbReference type="Proteomes" id="UP000317369"/>
    </source>
</evidence>
<dbReference type="Proteomes" id="UP000317369">
    <property type="component" value="Chromosome"/>
</dbReference>